<proteinExistence type="predicted"/>
<protein>
    <submittedName>
        <fullName evidence="1">Uncharacterized protein</fullName>
    </submittedName>
</protein>
<organism evidence="1 2">
    <name type="scientific">Cricetulus griseus</name>
    <name type="common">Chinese hamster</name>
    <name type="synonym">Cricetulus barabensis griseus</name>
    <dbReference type="NCBI Taxonomy" id="10029"/>
    <lineage>
        <taxon>Eukaryota</taxon>
        <taxon>Metazoa</taxon>
        <taxon>Chordata</taxon>
        <taxon>Craniata</taxon>
        <taxon>Vertebrata</taxon>
        <taxon>Euteleostomi</taxon>
        <taxon>Mammalia</taxon>
        <taxon>Eutheria</taxon>
        <taxon>Euarchontoglires</taxon>
        <taxon>Glires</taxon>
        <taxon>Rodentia</taxon>
        <taxon>Myomorpha</taxon>
        <taxon>Muroidea</taxon>
        <taxon>Cricetidae</taxon>
        <taxon>Cricetinae</taxon>
        <taxon>Cricetulus</taxon>
    </lineage>
</organism>
<evidence type="ECO:0000313" key="2">
    <source>
        <dbReference type="Proteomes" id="UP000001075"/>
    </source>
</evidence>
<sequence length="52" mass="5880">MTCIQDSKTKKPNTPNPLGPFRLGAFCTSYPGICRPIPREVCTAFPYIDYRN</sequence>
<dbReference type="AlphaFoldDB" id="G3HRH3"/>
<gene>
    <name evidence="1" type="ORF">I79_013444</name>
</gene>
<reference evidence="2" key="1">
    <citation type="journal article" date="2011" name="Nat. Biotechnol.">
        <title>The genomic sequence of the Chinese hamster ovary (CHO)-K1 cell line.</title>
        <authorList>
            <person name="Xu X."/>
            <person name="Nagarajan H."/>
            <person name="Lewis N.E."/>
            <person name="Pan S."/>
            <person name="Cai Z."/>
            <person name="Liu X."/>
            <person name="Chen W."/>
            <person name="Xie M."/>
            <person name="Wang W."/>
            <person name="Hammond S."/>
            <person name="Andersen M.R."/>
            <person name="Neff N."/>
            <person name="Passarelli B."/>
            <person name="Koh W."/>
            <person name="Fan H.C."/>
            <person name="Wang J."/>
            <person name="Gui Y."/>
            <person name="Lee K.H."/>
            <person name="Betenbaugh M.J."/>
            <person name="Quake S.R."/>
            <person name="Famili I."/>
            <person name="Palsson B.O."/>
            <person name="Wang J."/>
        </authorList>
    </citation>
    <scope>NUCLEOTIDE SEQUENCE [LARGE SCALE GENOMIC DNA]</scope>
    <source>
        <strain evidence="2">CHO K1 cell line</strain>
    </source>
</reference>
<evidence type="ECO:0000313" key="1">
    <source>
        <dbReference type="EMBL" id="EGW09613.1"/>
    </source>
</evidence>
<dbReference type="InParanoid" id="G3HRH3"/>
<name>G3HRH3_CRIGR</name>
<dbReference type="EMBL" id="JH000637">
    <property type="protein sequence ID" value="EGW09613.1"/>
    <property type="molecule type" value="Genomic_DNA"/>
</dbReference>
<dbReference type="Proteomes" id="UP000001075">
    <property type="component" value="Unassembled WGS sequence"/>
</dbReference>
<accession>G3HRH3</accession>